<dbReference type="OrthoDB" id="8853368at2"/>
<evidence type="ECO:0000313" key="2">
    <source>
        <dbReference type="Proteomes" id="UP000324738"/>
    </source>
</evidence>
<comment type="caution">
    <text evidence="1">The sequence shown here is derived from an EMBL/GenBank/DDBJ whole genome shotgun (WGS) entry which is preliminary data.</text>
</comment>
<dbReference type="Proteomes" id="UP000324738">
    <property type="component" value="Unassembled WGS sequence"/>
</dbReference>
<dbReference type="InterPro" id="IPR013433">
    <property type="entry name" value="PHA_gran_rgn"/>
</dbReference>
<keyword evidence="2" id="KW-1185">Reference proteome</keyword>
<name>A0A5B0E0H4_9HYPH</name>
<sequence>MAKTVTVDISHELTRDAARARIANGFDRVRSEATGGLVSFEDVWSGDHLDFRARMMGQSVVGRLDVLDNHVHIEIDLPGFLASLAEKVTGKLKKEGTLLLENKK</sequence>
<reference evidence="1 2" key="1">
    <citation type="submission" date="2019-08" db="EMBL/GenBank/DDBJ databases">
        <title>Aureimonas fodiniaquatilis sp. nov., isolated from a coal mine wastewater.</title>
        <authorList>
            <person name="Kim W."/>
        </authorList>
    </citation>
    <scope>NUCLEOTIDE SEQUENCE [LARGE SCALE GENOMIC DNA]</scope>
    <source>
        <strain evidence="1 2">CAU 1482</strain>
    </source>
</reference>
<protein>
    <recommendedName>
        <fullName evidence="3">Polyhydroxyalkanoic acid synthase</fullName>
    </recommendedName>
</protein>
<gene>
    <name evidence="1" type="ORF">FPY71_04235</name>
</gene>
<proteinExistence type="predicted"/>
<dbReference type="RefSeq" id="WP_149297912.1">
    <property type="nucleotide sequence ID" value="NZ_VTWH01000001.1"/>
</dbReference>
<evidence type="ECO:0000313" key="1">
    <source>
        <dbReference type="EMBL" id="KAA0972313.1"/>
    </source>
</evidence>
<organism evidence="1 2">
    <name type="scientific">Aureimonas fodinaquatilis</name>
    <dbReference type="NCBI Taxonomy" id="2565783"/>
    <lineage>
        <taxon>Bacteria</taxon>
        <taxon>Pseudomonadati</taxon>
        <taxon>Pseudomonadota</taxon>
        <taxon>Alphaproteobacteria</taxon>
        <taxon>Hyphomicrobiales</taxon>
        <taxon>Aurantimonadaceae</taxon>
        <taxon>Aureimonas</taxon>
    </lineage>
</organism>
<dbReference type="Pfam" id="PF09650">
    <property type="entry name" value="PHA_gran_rgn"/>
    <property type="match status" value="1"/>
</dbReference>
<dbReference type="AlphaFoldDB" id="A0A5B0E0H4"/>
<evidence type="ECO:0008006" key="3">
    <source>
        <dbReference type="Google" id="ProtNLM"/>
    </source>
</evidence>
<accession>A0A5B0E0H4</accession>
<dbReference type="EMBL" id="VTWH01000001">
    <property type="protein sequence ID" value="KAA0972313.1"/>
    <property type="molecule type" value="Genomic_DNA"/>
</dbReference>